<accession>A0ABV4YTU0</accession>
<protein>
    <submittedName>
        <fullName evidence="2">DUF1360 domain-containing protein</fullName>
    </submittedName>
</protein>
<dbReference type="Pfam" id="PF07098">
    <property type="entry name" value="DUF1360"/>
    <property type="match status" value="1"/>
</dbReference>
<sequence>MYSLNWIDLFIVILATFRLTHLIVFDKITSFIRRPFFSVKIEENEFGQLEEKIEMKGTGIRNLIGSLLSCFWCVGIWCSLFVLFIYFYVPISFPFFLVLAVAGAAAVIESKI</sequence>
<evidence type="ECO:0000313" key="2">
    <source>
        <dbReference type="EMBL" id="MFB3167754.1"/>
    </source>
</evidence>
<dbReference type="RefSeq" id="WP_306074157.1">
    <property type="nucleotide sequence ID" value="NZ_JAROBZ020000001.1"/>
</dbReference>
<organism evidence="2 3">
    <name type="scientific">Neobacillus driksii</name>
    <dbReference type="NCBI Taxonomy" id="3035913"/>
    <lineage>
        <taxon>Bacteria</taxon>
        <taxon>Bacillati</taxon>
        <taxon>Bacillota</taxon>
        <taxon>Bacilli</taxon>
        <taxon>Bacillales</taxon>
        <taxon>Bacillaceae</taxon>
        <taxon>Neobacillus</taxon>
    </lineage>
</organism>
<reference evidence="2 3" key="1">
    <citation type="submission" date="2024-05" db="EMBL/GenBank/DDBJ databases">
        <authorList>
            <person name="Venkateswaran K."/>
        </authorList>
    </citation>
    <scope>NUCLEOTIDE SEQUENCE [LARGE SCALE GENOMIC DNA]</scope>
    <source>
        <strain evidence="2 3">179-C4-2-HS</strain>
    </source>
</reference>
<keyword evidence="1" id="KW-0472">Membrane</keyword>
<evidence type="ECO:0000313" key="3">
    <source>
        <dbReference type="Proteomes" id="UP001241748"/>
    </source>
</evidence>
<keyword evidence="1" id="KW-1133">Transmembrane helix</keyword>
<feature type="transmembrane region" description="Helical" evidence="1">
    <location>
        <begin position="63"/>
        <end position="85"/>
    </location>
</feature>
<keyword evidence="1" id="KW-0812">Transmembrane</keyword>
<keyword evidence="3" id="KW-1185">Reference proteome</keyword>
<gene>
    <name evidence="2" type="ORF">P5G62_011625</name>
</gene>
<dbReference type="EMBL" id="JAROBZ020000001">
    <property type="protein sequence ID" value="MFB3167754.1"/>
    <property type="molecule type" value="Genomic_DNA"/>
</dbReference>
<feature type="transmembrane region" description="Helical" evidence="1">
    <location>
        <begin position="6"/>
        <end position="25"/>
    </location>
</feature>
<name>A0ABV4YTU0_9BACI</name>
<comment type="caution">
    <text evidence="2">The sequence shown here is derived from an EMBL/GenBank/DDBJ whole genome shotgun (WGS) entry which is preliminary data.</text>
</comment>
<proteinExistence type="predicted"/>
<dbReference type="InterPro" id="IPR010773">
    <property type="entry name" value="Mycophage_PG1_Gp7"/>
</dbReference>
<dbReference type="Proteomes" id="UP001241748">
    <property type="component" value="Unassembled WGS sequence"/>
</dbReference>
<evidence type="ECO:0000256" key="1">
    <source>
        <dbReference type="SAM" id="Phobius"/>
    </source>
</evidence>
<feature type="transmembrane region" description="Helical" evidence="1">
    <location>
        <begin position="91"/>
        <end position="108"/>
    </location>
</feature>